<reference evidence="1" key="1">
    <citation type="submission" date="2019-04" db="EMBL/GenBank/DDBJ databases">
        <title>Microbes associate with the intestines of laboratory mice.</title>
        <authorList>
            <person name="Navarre W."/>
            <person name="Wong E."/>
            <person name="Huang K."/>
            <person name="Tropini C."/>
            <person name="Ng K."/>
            <person name="Yu B."/>
        </authorList>
    </citation>
    <scope>NUCLEOTIDE SEQUENCE</scope>
    <source>
        <strain evidence="1">NM72_1-8</strain>
    </source>
</reference>
<comment type="caution">
    <text evidence="1">The sequence shown here is derived from an EMBL/GenBank/DDBJ whole genome shotgun (WGS) entry which is preliminary data.</text>
</comment>
<accession>A0AC61R069</accession>
<keyword evidence="2" id="KW-1185">Reference proteome</keyword>
<sequence length="98" mass="10885">MLKDIDRSRFIIVADHQPVGAEENAAAGVDLELSGHTHAGQIFPIGYFIELFGGMNYGEYQEGDCRVIVSSGTTGWGFPIRTQGKCEYVVVHLRRQQE</sequence>
<organism evidence="1 2">
    <name type="scientific">Hominisplanchenecus murintestinalis</name>
    <dbReference type="NCBI Taxonomy" id="2941517"/>
    <lineage>
        <taxon>Bacteria</taxon>
        <taxon>Bacillati</taxon>
        <taxon>Bacillota</taxon>
        <taxon>Clostridia</taxon>
        <taxon>Lachnospirales</taxon>
        <taxon>Lachnospiraceae</taxon>
        <taxon>Hominisplanchenecus</taxon>
    </lineage>
</organism>
<proteinExistence type="predicted"/>
<gene>
    <name evidence="1" type="ORF">E5357_05685</name>
</gene>
<name>A0AC61R069_9FIRM</name>
<evidence type="ECO:0000313" key="2">
    <source>
        <dbReference type="Proteomes" id="UP000307720"/>
    </source>
</evidence>
<evidence type="ECO:0000313" key="1">
    <source>
        <dbReference type="EMBL" id="TGX99340.1"/>
    </source>
</evidence>
<protein>
    <submittedName>
        <fullName evidence="1">Uncharacterized protein</fullName>
    </submittedName>
</protein>
<dbReference type="EMBL" id="SRZB01000008">
    <property type="protein sequence ID" value="TGX99340.1"/>
    <property type="molecule type" value="Genomic_DNA"/>
</dbReference>
<dbReference type="Proteomes" id="UP000307720">
    <property type="component" value="Unassembled WGS sequence"/>
</dbReference>